<feature type="compositionally biased region" description="Basic and acidic residues" evidence="1">
    <location>
        <begin position="593"/>
        <end position="610"/>
    </location>
</feature>
<comment type="caution">
    <text evidence="3">The sequence shown here is derived from an EMBL/GenBank/DDBJ whole genome shotgun (WGS) entry which is preliminary data.</text>
</comment>
<dbReference type="AlphaFoldDB" id="A0A421AWY6"/>
<dbReference type="EMBL" id="RCDD01000007">
    <property type="protein sequence ID" value="RLK54342.1"/>
    <property type="molecule type" value="Genomic_DNA"/>
</dbReference>
<accession>A0A421AWY6</accession>
<reference evidence="3 4" key="1">
    <citation type="submission" date="2018-10" db="EMBL/GenBank/DDBJ databases">
        <title>Genomic Encyclopedia of Archaeal and Bacterial Type Strains, Phase II (KMG-II): from individual species to whole genera.</title>
        <authorList>
            <person name="Goeker M."/>
        </authorList>
    </citation>
    <scope>NUCLEOTIDE SEQUENCE [LARGE SCALE GENOMIC DNA]</scope>
    <source>
        <strain evidence="3 4">DSM 45657</strain>
    </source>
</reference>
<feature type="region of interest" description="Disordered" evidence="1">
    <location>
        <begin position="524"/>
        <end position="620"/>
    </location>
</feature>
<dbReference type="Proteomes" id="UP000282454">
    <property type="component" value="Unassembled WGS sequence"/>
</dbReference>
<keyword evidence="3" id="KW-0808">Transferase</keyword>
<keyword evidence="4" id="KW-1185">Reference proteome</keyword>
<evidence type="ECO:0000259" key="2">
    <source>
        <dbReference type="Pfam" id="PF15633"/>
    </source>
</evidence>
<proteinExistence type="predicted"/>
<gene>
    <name evidence="3" type="ORF">CLV68_5892</name>
</gene>
<feature type="region of interest" description="Disordered" evidence="1">
    <location>
        <begin position="395"/>
        <end position="416"/>
    </location>
</feature>
<evidence type="ECO:0000313" key="3">
    <source>
        <dbReference type="EMBL" id="RLK54342.1"/>
    </source>
</evidence>
<dbReference type="InterPro" id="IPR028920">
    <property type="entry name" value="Tox-ART-HYD1_dom"/>
</dbReference>
<dbReference type="Pfam" id="PF15633">
    <property type="entry name" value="Tox-ART-HYD1"/>
    <property type="match status" value="1"/>
</dbReference>
<organism evidence="3 4">
    <name type="scientific">Actinokineospora cianjurensis</name>
    <dbReference type="NCBI Taxonomy" id="585224"/>
    <lineage>
        <taxon>Bacteria</taxon>
        <taxon>Bacillati</taxon>
        <taxon>Actinomycetota</taxon>
        <taxon>Actinomycetes</taxon>
        <taxon>Pseudonocardiales</taxon>
        <taxon>Pseudonocardiaceae</taxon>
        <taxon>Actinokineospora</taxon>
    </lineage>
</organism>
<dbReference type="GO" id="GO:0016740">
    <property type="term" value="F:transferase activity"/>
    <property type="evidence" value="ECO:0007669"/>
    <property type="project" value="UniProtKB-KW"/>
</dbReference>
<protein>
    <submittedName>
        <fullName evidence="3">ADP-ribosyltransferase of polymorphic toxin system</fullName>
    </submittedName>
</protein>
<name>A0A421AWY6_9PSEU</name>
<sequence length="620" mass="66293">MTRGKLFAALAVVLALVAGVVAWWSGSADDVPARDRGAFEEAVEGLGAAPGIRYEDTSITGQRREVTTTEFGAQFGVTGYAGLEDNDQGLLKVDGKLYTRFLRDEDKLGRWKAGDPNDEYMYGDLGKQFPSPGDLAAKLQEAVAQVPNLPAPGDVNLTAVDVRGVPALTAETGLGTIYVSRDRPYRVLRLEPQGILTPSRMPTALPEFVPPPAAERIAEDSRGVDIIPIEDDDAVARMYEALAENTKRLAEAVDAGISFSLTTSAAFDCTAAGCSVTAAFKGEVGTKARERLSGGSVSARLTVKNVTIDGRPAGGCMSAPTTIQLSGDSATGELSCVDVDAGPVFAAVDAEYSARAQQEANASGGRVTLRFSSRGEAWVDAVAVAQTTVDQLLAQQKKERESGTCSTGQPSPPRRTLYHYTNEKGMEGIRSSGELWPSRLADNPKDARYGDGQYLSDIQPGTRSSSQLARCFLGMPWPKTKYTHYVEVDVTGLKVTKAAGREHVFVVLNDAALDVSGRIASWGGTERHAVPEDPLAPRPPGRAGAGLQRDRRRTGGDAQGRGLPGRQARLGRRAGEHREHVPRRDRHARRRGVRGDRGRPGVQPRVDRAGRVRAGLGQGR</sequence>
<evidence type="ECO:0000313" key="4">
    <source>
        <dbReference type="Proteomes" id="UP000282454"/>
    </source>
</evidence>
<evidence type="ECO:0000256" key="1">
    <source>
        <dbReference type="SAM" id="MobiDB-lite"/>
    </source>
</evidence>
<feature type="compositionally biased region" description="Basic residues" evidence="1">
    <location>
        <begin position="580"/>
        <end position="592"/>
    </location>
</feature>
<feature type="domain" description="Tox-ART-HYD1" evidence="2">
    <location>
        <begin position="417"/>
        <end position="519"/>
    </location>
</feature>